<dbReference type="RefSeq" id="WP_240986271.1">
    <property type="nucleotide sequence ID" value="NZ_CDGJ01000003.1"/>
</dbReference>
<organism evidence="2">
    <name type="scientific">Acididesulfobacillus acetoxydans</name>
    <dbReference type="NCBI Taxonomy" id="1561005"/>
    <lineage>
        <taxon>Bacteria</taxon>
        <taxon>Bacillati</taxon>
        <taxon>Bacillota</taxon>
        <taxon>Clostridia</taxon>
        <taxon>Eubacteriales</taxon>
        <taxon>Peptococcaceae</taxon>
        <taxon>Acididesulfobacillus</taxon>
    </lineage>
</organism>
<dbReference type="AlphaFoldDB" id="A0A8S0VYG1"/>
<gene>
    <name evidence="3" type="ORF">DEACI_0285</name>
    <name evidence="2" type="ORF">DEACI_3806</name>
</gene>
<dbReference type="EMBL" id="LR746496">
    <property type="protein sequence ID" value="CAA7602983.1"/>
    <property type="molecule type" value="Genomic_DNA"/>
</dbReference>
<dbReference type="Proteomes" id="UP001071230">
    <property type="component" value="Unassembled WGS sequence"/>
</dbReference>
<feature type="domain" description="XdhC Rossmann" evidence="1">
    <location>
        <begin position="95"/>
        <end position="239"/>
    </location>
</feature>
<protein>
    <submittedName>
        <fullName evidence="2">Pre-ATP-grasp domain protein</fullName>
    </submittedName>
    <submittedName>
        <fullName evidence="3">Xanthine and CO dehydrogenases maturation factor, XdhC/CoxF</fullName>
    </submittedName>
</protein>
<dbReference type="Pfam" id="PF13478">
    <property type="entry name" value="XdhC_C"/>
    <property type="match status" value="1"/>
</dbReference>
<sequence length="262" mass="28452">MTAYYSTLLRYLEEKRLGVAAVIVQGTVRYPAGSRFIFDGDGQRIAGGQAWPEFPDLAEEVREVLRLRIPRLYRREVAGEPLGIFLDPLLPAQRLLILGGGHIALPLVQMGKMIGFEVTVVDDRPAFASTTRFPAADRVICDEFGKAIEEYAPDGSTFAVIVTRGHRHDKDCLAKVLESEEQPAYTGMIGSRRKVKAVLDELRAEGISPALLDSVQAPIGLDIGAQTPEEIAVSIVAEIVMVKYYGRSSGLKAQSGGVQGGP</sequence>
<evidence type="ECO:0000313" key="2">
    <source>
        <dbReference type="EMBL" id="CAA7602983.1"/>
    </source>
</evidence>
<dbReference type="InterPro" id="IPR036291">
    <property type="entry name" value="NAD(P)-bd_dom_sf"/>
</dbReference>
<dbReference type="KEGG" id="aacx:DEACI_3806"/>
<dbReference type="InterPro" id="IPR052698">
    <property type="entry name" value="MoCofactor_Util/Proc"/>
</dbReference>
<dbReference type="InterPro" id="IPR027051">
    <property type="entry name" value="XdhC_Rossmann_dom"/>
</dbReference>
<dbReference type="Proteomes" id="UP000836597">
    <property type="component" value="Chromosome"/>
</dbReference>
<evidence type="ECO:0000259" key="1">
    <source>
        <dbReference type="Pfam" id="PF13478"/>
    </source>
</evidence>
<evidence type="ECO:0000313" key="4">
    <source>
        <dbReference type="Proteomes" id="UP001071230"/>
    </source>
</evidence>
<dbReference type="Gene3D" id="3.40.50.720">
    <property type="entry name" value="NAD(P)-binding Rossmann-like Domain"/>
    <property type="match status" value="1"/>
</dbReference>
<accession>A0A8S0VYG1</accession>
<evidence type="ECO:0000313" key="3">
    <source>
        <dbReference type="EMBL" id="CEJ05865.1"/>
    </source>
</evidence>
<dbReference type="PANTHER" id="PTHR30388">
    <property type="entry name" value="ALDEHYDE OXIDOREDUCTASE MOLYBDENUM COFACTOR ASSEMBLY PROTEIN"/>
    <property type="match status" value="1"/>
</dbReference>
<dbReference type="EMBL" id="CDGJ01000003">
    <property type="protein sequence ID" value="CEJ05865.1"/>
    <property type="molecule type" value="Genomic_DNA"/>
</dbReference>
<reference evidence="2" key="2">
    <citation type="submission" date="2020-01" db="EMBL/GenBank/DDBJ databases">
        <authorList>
            <person name="Hornung B."/>
        </authorList>
    </citation>
    <scope>NUCLEOTIDE SEQUENCE</scope>
    <source>
        <strain evidence="2">PacBioINE</strain>
    </source>
</reference>
<reference evidence="3" key="1">
    <citation type="submission" date="2014-11" db="EMBL/GenBank/DDBJ databases">
        <authorList>
            <person name="Hornung B.V."/>
        </authorList>
    </citation>
    <scope>NUCLEOTIDE SEQUENCE</scope>
    <source>
        <strain evidence="3">INE</strain>
    </source>
</reference>
<dbReference type="PANTHER" id="PTHR30388:SF6">
    <property type="entry name" value="XANTHINE DEHYDROGENASE SUBUNIT A-RELATED"/>
    <property type="match status" value="1"/>
</dbReference>
<name>A0A8S0VYG1_9FIRM</name>
<keyword evidence="4" id="KW-1185">Reference proteome</keyword>
<proteinExistence type="predicted"/>
<dbReference type="SUPFAM" id="SSF51735">
    <property type="entry name" value="NAD(P)-binding Rossmann-fold domains"/>
    <property type="match status" value="1"/>
</dbReference>